<name>A0A1H0XKT2_9PSED</name>
<dbReference type="EMBL" id="FNKJ01000001">
    <property type="protein sequence ID" value="SDQ03578.1"/>
    <property type="molecule type" value="Genomic_DNA"/>
</dbReference>
<sequence>MNTDLIVKRILLTPVAAGFGWLVTTMILIGLKLAFPTALPVEWTEGAGPIGAILGIVIFYGMIWKEGRLAKREG</sequence>
<reference evidence="2" key="1">
    <citation type="submission" date="2016-10" db="EMBL/GenBank/DDBJ databases">
        <authorList>
            <person name="Varghese N."/>
            <person name="Submissions S."/>
        </authorList>
    </citation>
    <scope>NUCLEOTIDE SEQUENCE [LARGE SCALE GENOMIC DNA]</scope>
    <source>
        <strain evidence="2">BS3775</strain>
    </source>
</reference>
<protein>
    <submittedName>
        <fullName evidence="1">Uncharacterized protein</fullName>
    </submittedName>
</protein>
<accession>A0A1H0XKT2</accession>
<evidence type="ECO:0000313" key="2">
    <source>
        <dbReference type="Proteomes" id="UP000199570"/>
    </source>
</evidence>
<dbReference type="OrthoDB" id="7017390at2"/>
<evidence type="ECO:0000313" key="1">
    <source>
        <dbReference type="EMBL" id="SDQ03578.1"/>
    </source>
</evidence>
<keyword evidence="2" id="KW-1185">Reference proteome</keyword>
<organism evidence="1 2">
    <name type="scientific">Pseudomonas moorei</name>
    <dbReference type="NCBI Taxonomy" id="395599"/>
    <lineage>
        <taxon>Bacteria</taxon>
        <taxon>Pseudomonadati</taxon>
        <taxon>Pseudomonadota</taxon>
        <taxon>Gammaproteobacteria</taxon>
        <taxon>Pseudomonadales</taxon>
        <taxon>Pseudomonadaceae</taxon>
        <taxon>Pseudomonas</taxon>
    </lineage>
</organism>
<dbReference type="Proteomes" id="UP000199570">
    <property type="component" value="Unassembled WGS sequence"/>
</dbReference>
<dbReference type="AlphaFoldDB" id="A0A1H0XKT2"/>
<proteinExistence type="predicted"/>
<gene>
    <name evidence="1" type="ORF">SAMN04490195_0079</name>
</gene>
<dbReference type="RefSeq" id="WP_011005860.1">
    <property type="nucleotide sequence ID" value="NZ_FNKJ01000001.1"/>
</dbReference>